<name>A0AAU8CAJ4_9EURY</name>
<feature type="transmembrane region" description="Helical" evidence="1">
    <location>
        <begin position="222"/>
        <end position="249"/>
    </location>
</feature>
<reference evidence="2" key="1">
    <citation type="submission" date="2024-06" db="EMBL/GenBank/DDBJ databases">
        <title>Genome Sequence of an extremely halophilic archaeon isolated from Permian era halite, Salado Formation, Carlsbad, New Mexico: Halobacterium sp. strain NMX12-1.</title>
        <authorList>
            <person name="Sotoa L."/>
            <person name="DasSarma P."/>
            <person name="Anton B.P."/>
            <person name="Vincze T."/>
            <person name="Verma I."/>
            <person name="Eralp B."/>
            <person name="Powers D.W."/>
            <person name="Dozier B.L."/>
            <person name="Roberts R.J."/>
            <person name="DasSarma S."/>
        </authorList>
    </citation>
    <scope>NUCLEOTIDE SEQUENCE</scope>
    <source>
        <strain evidence="2">NMX12-1</strain>
    </source>
</reference>
<dbReference type="Pfam" id="PF24400">
    <property type="entry name" value="DUF7544"/>
    <property type="match status" value="1"/>
</dbReference>
<organism evidence="2">
    <name type="scientific">Halobacterium sp. NMX12-1</name>
    <dbReference type="NCBI Taxonomy" id="3166650"/>
    <lineage>
        <taxon>Archaea</taxon>
        <taxon>Methanobacteriati</taxon>
        <taxon>Methanobacteriota</taxon>
        <taxon>Stenosarchaea group</taxon>
        <taxon>Halobacteria</taxon>
        <taxon>Halobacteriales</taxon>
        <taxon>Halobacteriaceae</taxon>
        <taxon>Halobacterium</taxon>
    </lineage>
</organism>
<feature type="transmembrane region" description="Helical" evidence="1">
    <location>
        <begin position="153"/>
        <end position="178"/>
    </location>
</feature>
<feature type="transmembrane region" description="Helical" evidence="1">
    <location>
        <begin position="123"/>
        <end position="147"/>
    </location>
</feature>
<evidence type="ECO:0000313" key="2">
    <source>
        <dbReference type="EMBL" id="XCF15721.1"/>
    </source>
</evidence>
<evidence type="ECO:0000256" key="1">
    <source>
        <dbReference type="SAM" id="Phobius"/>
    </source>
</evidence>
<feature type="transmembrane region" description="Helical" evidence="1">
    <location>
        <begin position="69"/>
        <end position="102"/>
    </location>
</feature>
<keyword evidence="1" id="KW-0472">Membrane</keyword>
<proteinExistence type="predicted"/>
<dbReference type="RefSeq" id="WP_353633736.1">
    <property type="nucleotide sequence ID" value="NZ_CP159204.1"/>
</dbReference>
<dbReference type="AlphaFoldDB" id="A0AAU8CAJ4"/>
<gene>
    <name evidence="2" type="ORF">ABSL23_10755</name>
</gene>
<keyword evidence="1" id="KW-1133">Transmembrane helix</keyword>
<feature type="transmembrane region" description="Helical" evidence="1">
    <location>
        <begin position="255"/>
        <end position="279"/>
    </location>
</feature>
<dbReference type="EMBL" id="CP159204">
    <property type="protein sequence ID" value="XCF15721.1"/>
    <property type="molecule type" value="Genomic_DNA"/>
</dbReference>
<dbReference type="KEGG" id="hanx:ABSL23_10755"/>
<accession>A0AAU8CAJ4</accession>
<sequence length="300" mass="31348">MSWYAVESLDEALDETTSLLVPFDAGIWARLAVIALFAGLTPPQTPTVSIDVPPQAIVEYGDAVTRPAFVAAALSVLAIAVVVVFALALIGSVMEFVLVDALRSRNVRLLGPFRRRLGPGLRLFGFRLLIIAVMLLAVAGVVVPLALVAATDAVLWLLALVVTVPLLLVVGASTALIAEFTTAFVVPLVAEHGGGILDGWRRFWPTLRADWREFGVYVLVKLVLLVGAGVVFSLVGAIVAIPVGLAVFGAALTPVALVAVAVAALVGFIVLAAVSVPLVTGLRYHSLCTLAASEAAFTLR</sequence>
<keyword evidence="1" id="KW-0812">Transmembrane</keyword>
<protein>
    <recommendedName>
        <fullName evidence="3">Glycerophosphoryl diester phosphodiesterase membrane domain-containing protein</fullName>
    </recommendedName>
</protein>
<evidence type="ECO:0008006" key="3">
    <source>
        <dbReference type="Google" id="ProtNLM"/>
    </source>
</evidence>
<dbReference type="GeneID" id="91109633"/>
<dbReference type="InterPro" id="IPR055966">
    <property type="entry name" value="DUF7544"/>
</dbReference>